<evidence type="ECO:0000313" key="2">
    <source>
        <dbReference type="WBParaSite" id="nRc.2.0.1.t44861-RA"/>
    </source>
</evidence>
<keyword evidence="1" id="KW-1185">Reference proteome</keyword>
<accession>A0A915L2B1</accession>
<protein>
    <submittedName>
        <fullName evidence="2">Uncharacterized protein</fullName>
    </submittedName>
</protein>
<organism evidence="1 2">
    <name type="scientific">Romanomermis culicivorax</name>
    <name type="common">Nematode worm</name>
    <dbReference type="NCBI Taxonomy" id="13658"/>
    <lineage>
        <taxon>Eukaryota</taxon>
        <taxon>Metazoa</taxon>
        <taxon>Ecdysozoa</taxon>
        <taxon>Nematoda</taxon>
        <taxon>Enoplea</taxon>
        <taxon>Dorylaimia</taxon>
        <taxon>Mermithida</taxon>
        <taxon>Mermithoidea</taxon>
        <taxon>Mermithidae</taxon>
        <taxon>Romanomermis</taxon>
    </lineage>
</organism>
<dbReference type="AlphaFoldDB" id="A0A915L2B1"/>
<proteinExistence type="predicted"/>
<evidence type="ECO:0000313" key="1">
    <source>
        <dbReference type="Proteomes" id="UP000887565"/>
    </source>
</evidence>
<dbReference type="WBParaSite" id="nRc.2.0.1.t44861-RA">
    <property type="protein sequence ID" value="nRc.2.0.1.t44861-RA"/>
    <property type="gene ID" value="nRc.2.0.1.g44861"/>
</dbReference>
<reference evidence="2" key="1">
    <citation type="submission" date="2022-11" db="UniProtKB">
        <authorList>
            <consortium name="WormBaseParasite"/>
        </authorList>
    </citation>
    <scope>IDENTIFICATION</scope>
</reference>
<dbReference type="Proteomes" id="UP000887565">
    <property type="component" value="Unplaced"/>
</dbReference>
<name>A0A915L2B1_ROMCU</name>
<sequence length="35" mass="4260">MHRRIVPKANKRDRCTRRVFTKSIIDTVFAVHHRN</sequence>